<dbReference type="Pfam" id="PF00018">
    <property type="entry name" value="SH3_1"/>
    <property type="match status" value="1"/>
</dbReference>
<feature type="region of interest" description="Disordered" evidence="10">
    <location>
        <begin position="561"/>
        <end position="580"/>
    </location>
</feature>
<dbReference type="SUPFAM" id="SSF50044">
    <property type="entry name" value="SH3-domain"/>
    <property type="match status" value="2"/>
</dbReference>
<dbReference type="EnsemblMetazoa" id="XM_038207142.1">
    <property type="protein sequence ID" value="XP_038063070.1"/>
    <property type="gene ID" value="LOC119733780"/>
</dbReference>
<feature type="domain" description="SH3" evidence="11">
    <location>
        <begin position="495"/>
        <end position="556"/>
    </location>
</feature>
<dbReference type="OMA" id="TPMMEEP"/>
<dbReference type="InterPro" id="IPR031160">
    <property type="entry name" value="F_BAR_dom"/>
</dbReference>
<evidence type="ECO:0000256" key="5">
    <source>
        <dbReference type="ARBA" id="ARBA00023054"/>
    </source>
</evidence>
<feature type="compositionally biased region" description="Basic and acidic residues" evidence="10">
    <location>
        <begin position="790"/>
        <end position="806"/>
    </location>
</feature>
<dbReference type="Gene3D" id="1.20.1270.60">
    <property type="entry name" value="Arfaptin homology (AH) domain/BAR domain"/>
    <property type="match status" value="1"/>
</dbReference>
<keyword evidence="14" id="KW-1185">Reference proteome</keyword>
<comment type="subcellular location">
    <subcellularLocation>
        <location evidence="1">Cell projection</location>
    </subcellularLocation>
</comment>
<name>A0A914AGG2_PATMI</name>
<feature type="compositionally biased region" description="Polar residues" evidence="10">
    <location>
        <begin position="754"/>
        <end position="770"/>
    </location>
</feature>
<sequence length="813" mass="91484">MSGKAENMQPPPRRLKLGQELRTVQNEQVSSLHSKFQQESELLEEIREFSKQRSSIERTYAQSLQKLAAQFQQKRVFPALTEEQKQNEQQHRLALQVWKAILDETEKVSKARVTASETLSSQIAEVIKMQKNTRAQTLKKCDDMFNVCQEEVQTTVRDLSKAKKNYCDTETLAEEAREKALDAETKLKKGSLKFFQSKSALERQMSKLTARRETCDRRSAHMRNEYLLAITAANAHQQRYYSTDLPYIMSTLDGNFYDRLKDYYSIFATTEIELGTYARACFDKVQGEAELITREYHSQRFLQKCPVFTKPLQYHYTPIDTDQVSSMVIDQKESLYLDREARKWATSVARQAKSIEDNGQIFQEVQNSMVQLKGSDTSSDSGFGQEKDSEQKHETLRETLRKSETTKLKAEAKLNMLRNAGINVDQWVDSAYEAIAKEAEIEAQMKLQQAAAKQSAHSEELTASHAMNSFDSFDDTFEATLNEDPDPVQPSRVQETCIRAAALYDYQAQRDDELSIREHEYLEIIEESEGDGWVKARNESGQSGYIPEAYVQVERRHVTRQLSNNSSEGSPGWSQLSKTGQPYMSSASLTDYEVQAAMANQVGAATASGQTVGESESEQAPSGSHVCFARALYDYQGCTTDELSFSEGCVIKVLKQDDEGDGFWEGELNGRVGVFPSLLVEELGCPSVNEIVTPEVGSTPTVFVFPEEIEETSEPPSTLPPSLPPPPLPDSLPTLSVYSEVDRRRPASADIPDSPNTSPYYTRSAPQSPTMPGLKPARAAPLPPGKIKKRLFESQGHRQPETRYSDEGPVTMV</sequence>
<dbReference type="CDD" id="cd11761">
    <property type="entry name" value="SH3_FCHSD_1"/>
    <property type="match status" value="1"/>
</dbReference>
<keyword evidence="6" id="KW-0446">Lipid-binding</keyword>
<dbReference type="InterPro" id="IPR001452">
    <property type="entry name" value="SH3_domain"/>
</dbReference>
<evidence type="ECO:0000256" key="6">
    <source>
        <dbReference type="ARBA" id="ARBA00023121"/>
    </source>
</evidence>
<dbReference type="GO" id="GO:0007274">
    <property type="term" value="P:neuromuscular synaptic transmission"/>
    <property type="evidence" value="ECO:0007669"/>
    <property type="project" value="TreeGrafter"/>
</dbReference>
<dbReference type="Proteomes" id="UP000887568">
    <property type="component" value="Unplaced"/>
</dbReference>
<dbReference type="SUPFAM" id="SSF103657">
    <property type="entry name" value="BAR/IMD domain-like"/>
    <property type="match status" value="1"/>
</dbReference>
<evidence type="ECO:0000256" key="8">
    <source>
        <dbReference type="PROSITE-ProRule" id="PRU00192"/>
    </source>
</evidence>
<keyword evidence="4" id="KW-0677">Repeat</keyword>
<proteinExistence type="predicted"/>
<dbReference type="PRINTS" id="PR00452">
    <property type="entry name" value="SH3DOMAIN"/>
</dbReference>
<dbReference type="InterPro" id="IPR035460">
    <property type="entry name" value="FCHSD_SH3_1"/>
</dbReference>
<dbReference type="FunFam" id="2.30.30.40:FF:000033">
    <property type="entry name" value="FCH and double SH3 domains protein 2"/>
    <property type="match status" value="1"/>
</dbReference>
<keyword evidence="7" id="KW-0966">Cell projection</keyword>
<evidence type="ECO:0000256" key="4">
    <source>
        <dbReference type="ARBA" id="ARBA00022737"/>
    </source>
</evidence>
<dbReference type="GeneID" id="119733780"/>
<dbReference type="GO" id="GO:0055037">
    <property type="term" value="C:recycling endosome"/>
    <property type="evidence" value="ECO:0007669"/>
    <property type="project" value="TreeGrafter"/>
</dbReference>
<dbReference type="Gene3D" id="2.30.30.40">
    <property type="entry name" value="SH3 Domains"/>
    <property type="match status" value="2"/>
</dbReference>
<feature type="compositionally biased region" description="Basic and acidic residues" evidence="10">
    <location>
        <begin position="385"/>
        <end position="398"/>
    </location>
</feature>
<evidence type="ECO:0000256" key="9">
    <source>
        <dbReference type="PROSITE-ProRule" id="PRU01077"/>
    </source>
</evidence>
<dbReference type="PANTHER" id="PTHR15735">
    <property type="entry name" value="FCH AND DOUBLE SH3 DOMAINS PROTEIN"/>
    <property type="match status" value="1"/>
</dbReference>
<evidence type="ECO:0000313" key="13">
    <source>
        <dbReference type="EnsemblMetazoa" id="XP_038063070.1"/>
    </source>
</evidence>
<evidence type="ECO:0000256" key="10">
    <source>
        <dbReference type="SAM" id="MobiDB-lite"/>
    </source>
</evidence>
<evidence type="ECO:0000256" key="3">
    <source>
        <dbReference type="ARBA" id="ARBA00022553"/>
    </source>
</evidence>
<dbReference type="Pfam" id="PF07653">
    <property type="entry name" value="SH3_2"/>
    <property type="match status" value="1"/>
</dbReference>
<dbReference type="Pfam" id="PF00611">
    <property type="entry name" value="FCH"/>
    <property type="match status" value="1"/>
</dbReference>
<feature type="domain" description="F-BAR" evidence="12">
    <location>
        <begin position="15"/>
        <end position="297"/>
    </location>
</feature>
<dbReference type="GO" id="GO:0051130">
    <property type="term" value="P:positive regulation of cellular component organization"/>
    <property type="evidence" value="ECO:0007669"/>
    <property type="project" value="UniProtKB-ARBA"/>
</dbReference>
<protein>
    <submittedName>
        <fullName evidence="13">Uncharacterized protein</fullName>
    </submittedName>
</protein>
<keyword evidence="2 8" id="KW-0728">SH3 domain</keyword>
<evidence type="ECO:0000256" key="1">
    <source>
        <dbReference type="ARBA" id="ARBA00004316"/>
    </source>
</evidence>
<reference evidence="13" key="1">
    <citation type="submission" date="2022-11" db="UniProtKB">
        <authorList>
            <consortium name="EnsemblMetazoa"/>
        </authorList>
    </citation>
    <scope>IDENTIFICATION</scope>
</reference>
<feature type="compositionally biased region" description="Pro residues" evidence="10">
    <location>
        <begin position="717"/>
        <end position="730"/>
    </location>
</feature>
<dbReference type="PANTHER" id="PTHR15735:SF21">
    <property type="entry name" value="PROTEIN NERVOUS WRECK"/>
    <property type="match status" value="1"/>
</dbReference>
<feature type="domain" description="SH3" evidence="11">
    <location>
        <begin position="624"/>
        <end position="685"/>
    </location>
</feature>
<dbReference type="InterPro" id="IPR036028">
    <property type="entry name" value="SH3-like_dom_sf"/>
</dbReference>
<dbReference type="PROSITE" id="PS51741">
    <property type="entry name" value="F_BAR"/>
    <property type="match status" value="1"/>
</dbReference>
<keyword evidence="3" id="KW-0597">Phosphoprotein</keyword>
<dbReference type="PROSITE" id="PS50002">
    <property type="entry name" value="SH3"/>
    <property type="match status" value="2"/>
</dbReference>
<evidence type="ECO:0000259" key="12">
    <source>
        <dbReference type="PROSITE" id="PS51741"/>
    </source>
</evidence>
<dbReference type="SMART" id="SM00055">
    <property type="entry name" value="FCH"/>
    <property type="match status" value="1"/>
</dbReference>
<dbReference type="InterPro" id="IPR027267">
    <property type="entry name" value="AH/BAR_dom_sf"/>
</dbReference>
<dbReference type="OrthoDB" id="10065861at2759"/>
<dbReference type="GO" id="GO:0030833">
    <property type="term" value="P:regulation of actin filament polymerization"/>
    <property type="evidence" value="ECO:0007669"/>
    <property type="project" value="TreeGrafter"/>
</dbReference>
<dbReference type="GO" id="GO:0031594">
    <property type="term" value="C:neuromuscular junction"/>
    <property type="evidence" value="ECO:0007669"/>
    <property type="project" value="TreeGrafter"/>
</dbReference>
<feature type="region of interest" description="Disordered" evidence="10">
    <location>
        <begin position="709"/>
        <end position="813"/>
    </location>
</feature>
<dbReference type="GO" id="GO:0042995">
    <property type="term" value="C:cell projection"/>
    <property type="evidence" value="ECO:0007669"/>
    <property type="project" value="UniProtKB-SubCell"/>
</dbReference>
<evidence type="ECO:0000256" key="7">
    <source>
        <dbReference type="ARBA" id="ARBA00023273"/>
    </source>
</evidence>
<feature type="region of interest" description="Disordered" evidence="10">
    <location>
        <begin position="373"/>
        <end position="398"/>
    </location>
</feature>
<feature type="compositionally biased region" description="Polar residues" evidence="10">
    <location>
        <begin position="373"/>
        <end position="382"/>
    </location>
</feature>
<evidence type="ECO:0000313" key="14">
    <source>
        <dbReference type="Proteomes" id="UP000887568"/>
    </source>
</evidence>
<dbReference type="RefSeq" id="XP_038063070.1">
    <property type="nucleotide sequence ID" value="XM_038207142.1"/>
</dbReference>
<keyword evidence="5 9" id="KW-0175">Coiled coil</keyword>
<dbReference type="InterPro" id="IPR001060">
    <property type="entry name" value="FCH_dom"/>
</dbReference>
<dbReference type="SMART" id="SM00326">
    <property type="entry name" value="SH3"/>
    <property type="match status" value="2"/>
</dbReference>
<accession>A0A914AGG2</accession>
<evidence type="ECO:0000259" key="11">
    <source>
        <dbReference type="PROSITE" id="PS50002"/>
    </source>
</evidence>
<dbReference type="AlphaFoldDB" id="A0A914AGG2"/>
<dbReference type="GO" id="GO:0008289">
    <property type="term" value="F:lipid binding"/>
    <property type="evidence" value="ECO:0007669"/>
    <property type="project" value="UniProtKB-KW"/>
</dbReference>
<organism evidence="13 14">
    <name type="scientific">Patiria miniata</name>
    <name type="common">Bat star</name>
    <name type="synonym">Asterina miniata</name>
    <dbReference type="NCBI Taxonomy" id="46514"/>
    <lineage>
        <taxon>Eukaryota</taxon>
        <taxon>Metazoa</taxon>
        <taxon>Echinodermata</taxon>
        <taxon>Eleutherozoa</taxon>
        <taxon>Asterozoa</taxon>
        <taxon>Asteroidea</taxon>
        <taxon>Valvatacea</taxon>
        <taxon>Valvatida</taxon>
        <taxon>Asterinidae</taxon>
        <taxon>Patiria</taxon>
    </lineage>
</organism>
<evidence type="ECO:0000256" key="2">
    <source>
        <dbReference type="ARBA" id="ARBA00022443"/>
    </source>
</evidence>